<evidence type="ECO:0000256" key="4">
    <source>
        <dbReference type="ARBA" id="ARBA00022456"/>
    </source>
</evidence>
<keyword evidence="6 8" id="KW-0274">FAD</keyword>
<dbReference type="GO" id="GO:0050660">
    <property type="term" value="F:flavin adenine dinucleotide binding"/>
    <property type="evidence" value="ECO:0007669"/>
    <property type="project" value="InterPro"/>
</dbReference>
<comment type="pathway">
    <text evidence="2">Amino-acid degradation; L-valine degradation.</text>
</comment>
<dbReference type="InterPro" id="IPR046373">
    <property type="entry name" value="Acyl-CoA_Oxase/DH_mid-dom_sf"/>
</dbReference>
<comment type="caution">
    <text evidence="12">The sequence shown here is derived from an EMBL/GenBank/DDBJ whole genome shotgun (WGS) entry which is preliminary data.</text>
</comment>
<keyword evidence="4" id="KW-0101">Branched-chain amino acid catabolism</keyword>
<evidence type="ECO:0000256" key="8">
    <source>
        <dbReference type="RuleBase" id="RU362125"/>
    </source>
</evidence>
<dbReference type="Proteomes" id="UP000025171">
    <property type="component" value="Unassembled WGS sequence"/>
</dbReference>
<keyword evidence="13" id="KW-1185">Reference proteome</keyword>
<dbReference type="PIRSF" id="PIRSF016578">
    <property type="entry name" value="HsaA"/>
    <property type="match status" value="1"/>
</dbReference>
<accession>A0A059F9C8</accession>
<comment type="cofactor">
    <cofactor evidence="1 8">
        <name>FAD</name>
        <dbReference type="ChEBI" id="CHEBI:57692"/>
    </cofactor>
</comment>
<evidence type="ECO:0000259" key="10">
    <source>
        <dbReference type="Pfam" id="PF02770"/>
    </source>
</evidence>
<dbReference type="InterPro" id="IPR006089">
    <property type="entry name" value="Acyl-CoA_DH_CS"/>
</dbReference>
<dbReference type="Pfam" id="PF02770">
    <property type="entry name" value="Acyl-CoA_dh_M"/>
    <property type="match status" value="1"/>
</dbReference>
<dbReference type="FunFam" id="1.20.140.10:FF:000001">
    <property type="entry name" value="Acyl-CoA dehydrogenase"/>
    <property type="match status" value="1"/>
</dbReference>
<dbReference type="Gene3D" id="1.10.540.10">
    <property type="entry name" value="Acyl-CoA dehydrogenase/oxidase, N-terminal domain"/>
    <property type="match status" value="1"/>
</dbReference>
<dbReference type="Gene3D" id="1.20.140.10">
    <property type="entry name" value="Butyryl-CoA Dehydrogenase, subunit A, domain 3"/>
    <property type="match status" value="1"/>
</dbReference>
<dbReference type="InterPro" id="IPR036250">
    <property type="entry name" value="AcylCo_DH-like_C"/>
</dbReference>
<dbReference type="Pfam" id="PF00441">
    <property type="entry name" value="Acyl-CoA_dh_1"/>
    <property type="match status" value="1"/>
</dbReference>
<dbReference type="AlphaFoldDB" id="A0A059F9C8"/>
<dbReference type="eggNOG" id="COG1960">
    <property type="taxonomic scope" value="Bacteria"/>
</dbReference>
<gene>
    <name evidence="12" type="ORF">HJO_17229</name>
</gene>
<sequence>MAFDAEIRAALIEQVRRFVTEKCVPIEAQVADDDAVPQSVVDEMKQLGLFGIAVPEEYGGLALDMETECLVAFELGHTSPAFRSVAGTNIGIGSQALVLFGTEEQKSKWLPGIASGDLIASFALTEPEAGSDAASLTTKAIRDGDHYVLNGTKRYITNANKADLFTVMARTDLSKPGAKGVSAFVVERNTPGVSVGQPEKKMGQQGAHICDVIFENARVPVANRIAGEGEGFKVAMSVLDKGRLHISAVATGVSERLIKEMVNYALERKQFGKPIMDHQLIQAMIADSQAETYAARCMILDAARRRDAGEDVTMLASCTKLFATEACGRVADRAVQVFGGAGYVTDYGIERFYRDVRIFRLYEGTSQIQQIIIARELARAAKAGNL</sequence>
<dbReference type="STRING" id="1280950.HJO_17229"/>
<evidence type="ECO:0000256" key="6">
    <source>
        <dbReference type="ARBA" id="ARBA00022827"/>
    </source>
</evidence>
<dbReference type="RefSeq" id="WP_035619547.1">
    <property type="nucleotide sequence ID" value="NZ_ARYK01000014.1"/>
</dbReference>
<protein>
    <submittedName>
        <fullName evidence="12">Acyl-CoA dehydrogenase</fullName>
    </submittedName>
</protein>
<feature type="domain" description="Acyl-CoA dehydrogenase/oxidase C-terminal" evidence="9">
    <location>
        <begin position="229"/>
        <end position="377"/>
    </location>
</feature>
<dbReference type="SUPFAM" id="SSF56645">
    <property type="entry name" value="Acyl-CoA dehydrogenase NM domain-like"/>
    <property type="match status" value="1"/>
</dbReference>
<evidence type="ECO:0000259" key="9">
    <source>
        <dbReference type="Pfam" id="PF00441"/>
    </source>
</evidence>
<evidence type="ECO:0000256" key="3">
    <source>
        <dbReference type="ARBA" id="ARBA00009347"/>
    </source>
</evidence>
<dbReference type="PANTHER" id="PTHR43884:SF12">
    <property type="entry name" value="ISOVALERYL-COA DEHYDROGENASE, MITOCHONDRIAL-RELATED"/>
    <property type="match status" value="1"/>
</dbReference>
<evidence type="ECO:0000256" key="7">
    <source>
        <dbReference type="ARBA" id="ARBA00023002"/>
    </source>
</evidence>
<dbReference type="PROSITE" id="PS00073">
    <property type="entry name" value="ACYL_COA_DH_2"/>
    <property type="match status" value="1"/>
</dbReference>
<dbReference type="FunFam" id="2.40.110.10:FF:000001">
    <property type="entry name" value="Acyl-CoA dehydrogenase, mitochondrial"/>
    <property type="match status" value="1"/>
</dbReference>
<dbReference type="GO" id="GO:0009083">
    <property type="term" value="P:branched-chain amino acid catabolic process"/>
    <property type="evidence" value="ECO:0007669"/>
    <property type="project" value="UniProtKB-KW"/>
</dbReference>
<dbReference type="EMBL" id="ARYK01000014">
    <property type="protein sequence ID" value="KCZ87138.1"/>
    <property type="molecule type" value="Genomic_DNA"/>
</dbReference>
<dbReference type="PROSITE" id="PS00072">
    <property type="entry name" value="ACYL_COA_DH_1"/>
    <property type="match status" value="1"/>
</dbReference>
<dbReference type="Pfam" id="PF02771">
    <property type="entry name" value="Acyl-CoA_dh_N"/>
    <property type="match status" value="1"/>
</dbReference>
<comment type="similarity">
    <text evidence="3 8">Belongs to the acyl-CoA dehydrogenase family.</text>
</comment>
<dbReference type="InterPro" id="IPR013786">
    <property type="entry name" value="AcylCoA_DH/ox_N"/>
</dbReference>
<dbReference type="SUPFAM" id="SSF47203">
    <property type="entry name" value="Acyl-CoA dehydrogenase C-terminal domain-like"/>
    <property type="match status" value="1"/>
</dbReference>
<evidence type="ECO:0000256" key="2">
    <source>
        <dbReference type="ARBA" id="ARBA00005109"/>
    </source>
</evidence>
<proteinExistence type="inferred from homology"/>
<evidence type="ECO:0000256" key="1">
    <source>
        <dbReference type="ARBA" id="ARBA00001974"/>
    </source>
</evidence>
<keyword evidence="5 8" id="KW-0285">Flavoprotein</keyword>
<dbReference type="InterPro" id="IPR006091">
    <property type="entry name" value="Acyl-CoA_Oxase/DH_mid-dom"/>
</dbReference>
<evidence type="ECO:0000256" key="5">
    <source>
        <dbReference type="ARBA" id="ARBA00022630"/>
    </source>
</evidence>
<organism evidence="12 13">
    <name type="scientific">Hyphomonas johnsonii MHS-2</name>
    <dbReference type="NCBI Taxonomy" id="1280950"/>
    <lineage>
        <taxon>Bacteria</taxon>
        <taxon>Pseudomonadati</taxon>
        <taxon>Pseudomonadota</taxon>
        <taxon>Alphaproteobacteria</taxon>
        <taxon>Hyphomonadales</taxon>
        <taxon>Hyphomonadaceae</taxon>
        <taxon>Hyphomonas</taxon>
    </lineage>
</organism>
<dbReference type="FunFam" id="1.10.540.10:FF:000001">
    <property type="entry name" value="Very long-chain-specific acyl-CoA dehydrogenase, mitochondrial"/>
    <property type="match status" value="1"/>
</dbReference>
<keyword evidence="7 8" id="KW-0560">Oxidoreductase</keyword>
<dbReference type="Gene3D" id="2.40.110.10">
    <property type="entry name" value="Butyryl-CoA Dehydrogenase, subunit A, domain 2"/>
    <property type="match status" value="1"/>
</dbReference>
<dbReference type="OrthoDB" id="9775090at2"/>
<name>A0A059F9C8_9PROT</name>
<feature type="domain" description="Acyl-CoA dehydrogenase/oxidase N-terminal" evidence="11">
    <location>
        <begin position="10"/>
        <end position="117"/>
    </location>
</feature>
<reference evidence="12 13" key="1">
    <citation type="journal article" date="2014" name="Antonie Van Leeuwenhoek">
        <title>Hyphomonas beringensis sp. nov. and Hyphomonas chukchiensis sp. nov., isolated from surface seawater of the Bering Sea and Chukchi Sea.</title>
        <authorList>
            <person name="Li C."/>
            <person name="Lai Q."/>
            <person name="Li G."/>
            <person name="Dong C."/>
            <person name="Wang J."/>
            <person name="Liao Y."/>
            <person name="Shao Z."/>
        </authorList>
    </citation>
    <scope>NUCLEOTIDE SEQUENCE [LARGE SCALE GENOMIC DNA]</scope>
    <source>
        <strain evidence="12 13">MHS-2</strain>
    </source>
</reference>
<dbReference type="PANTHER" id="PTHR43884">
    <property type="entry name" value="ACYL-COA DEHYDROGENASE"/>
    <property type="match status" value="1"/>
</dbReference>
<evidence type="ECO:0000313" key="13">
    <source>
        <dbReference type="Proteomes" id="UP000025171"/>
    </source>
</evidence>
<dbReference type="InterPro" id="IPR037069">
    <property type="entry name" value="AcylCoA_DH/ox_N_sf"/>
</dbReference>
<dbReference type="GO" id="GO:0003995">
    <property type="term" value="F:acyl-CoA dehydrogenase activity"/>
    <property type="evidence" value="ECO:0007669"/>
    <property type="project" value="InterPro"/>
</dbReference>
<dbReference type="InterPro" id="IPR009100">
    <property type="entry name" value="AcylCoA_DH/oxidase_NM_dom_sf"/>
</dbReference>
<feature type="domain" description="Acyl-CoA oxidase/dehydrogenase middle" evidence="10">
    <location>
        <begin position="121"/>
        <end position="216"/>
    </location>
</feature>
<dbReference type="InterPro" id="IPR009075">
    <property type="entry name" value="AcylCo_DH/oxidase_C"/>
</dbReference>
<evidence type="ECO:0000259" key="11">
    <source>
        <dbReference type="Pfam" id="PF02771"/>
    </source>
</evidence>
<evidence type="ECO:0000313" key="12">
    <source>
        <dbReference type="EMBL" id="KCZ87138.1"/>
    </source>
</evidence>
<dbReference type="PATRIC" id="fig|1280950.3.peg.3451"/>